<protein>
    <submittedName>
        <fullName evidence="1">Uncharacterized protein</fullName>
    </submittedName>
</protein>
<proteinExistence type="predicted"/>
<gene>
    <name evidence="1" type="ORF">B0A77_13945</name>
</gene>
<evidence type="ECO:0000313" key="1">
    <source>
        <dbReference type="EMBL" id="PDS22247.1"/>
    </source>
</evidence>
<organism evidence="1 2">
    <name type="scientific">Flavobacterium branchiophilum</name>
    <dbReference type="NCBI Taxonomy" id="55197"/>
    <lineage>
        <taxon>Bacteria</taxon>
        <taxon>Pseudomonadati</taxon>
        <taxon>Bacteroidota</taxon>
        <taxon>Flavobacteriia</taxon>
        <taxon>Flavobacteriales</taxon>
        <taxon>Flavobacteriaceae</taxon>
        <taxon>Flavobacterium</taxon>
    </lineage>
</organism>
<dbReference type="Proteomes" id="UP000220828">
    <property type="component" value="Unassembled WGS sequence"/>
</dbReference>
<dbReference type="EMBL" id="PCMW01000106">
    <property type="protein sequence ID" value="PDS22247.1"/>
    <property type="molecule type" value="Genomic_DNA"/>
</dbReference>
<accession>A0A2H3K8R4</accession>
<dbReference type="AlphaFoldDB" id="A0A2H3K8R4"/>
<evidence type="ECO:0000313" key="2">
    <source>
        <dbReference type="Proteomes" id="UP000220828"/>
    </source>
</evidence>
<name>A0A2H3K8R4_9FLAO</name>
<dbReference type="RefSeq" id="WP_097554834.1">
    <property type="nucleotide sequence ID" value="NZ_PCMW01000106.1"/>
</dbReference>
<sequence>MGVPQGSGYPLQSFVPNPGTKGFPLLSLTQNPVNTSILLKLLPLLKVKIIAQLATTYTEETHE</sequence>
<reference evidence="1 2" key="1">
    <citation type="submission" date="2017-09" db="EMBL/GenBank/DDBJ databases">
        <title>Whole genomes of Flavobacteriaceae.</title>
        <authorList>
            <person name="Stine C."/>
            <person name="Li C."/>
            <person name="Tadesse D."/>
        </authorList>
    </citation>
    <scope>NUCLEOTIDE SEQUENCE [LARGE SCALE GENOMIC DNA]</scope>
    <source>
        <strain evidence="1 2">ATCC 35036</strain>
    </source>
</reference>
<comment type="caution">
    <text evidence="1">The sequence shown here is derived from an EMBL/GenBank/DDBJ whole genome shotgun (WGS) entry which is preliminary data.</text>
</comment>